<reference evidence="2" key="4">
    <citation type="journal article" date="2001" name="Nature">
        <title>Functional annotation of a full-length mouse cDNA collection.</title>
        <authorList>
            <consortium name="The RIKEN Genome Exploration Research Group Phase II Team and the FANTOM Consortium"/>
        </authorList>
    </citation>
    <scope>NUCLEOTIDE SEQUENCE</scope>
    <source>
        <strain evidence="2">C57BL/6J</strain>
        <tissue evidence="2">Thymus</tissue>
    </source>
</reference>
<dbReference type="AlphaFoldDB" id="Q8BYV5"/>
<evidence type="ECO:0000313" key="2">
    <source>
        <dbReference type="EMBL" id="BAC29881.1"/>
    </source>
</evidence>
<feature type="domain" description="BLOC-2 complex member HPS3 N-terminal" evidence="1">
    <location>
        <begin position="1"/>
        <end position="157"/>
    </location>
</feature>
<dbReference type="PANTHER" id="PTHR28633">
    <property type="entry name" value="HERMANSKY-PUDLAK SYNDROME 3 PROTEIN"/>
    <property type="match status" value="1"/>
</dbReference>
<reference evidence="2" key="8">
    <citation type="journal article" date="2005" name="Science">
        <title>Antisense Transcription in the Mammalian Transcriptome.</title>
        <authorList>
            <consortium name="RIKEN Genome Exploration Research Group and Genome Science Group (Genome Network Project Core Group) and the FANTOM Consortium"/>
        </authorList>
    </citation>
    <scope>NUCLEOTIDE SEQUENCE</scope>
    <source>
        <strain evidence="2">C57BL/6J</strain>
        <tissue evidence="2">Thymus</tissue>
    </source>
</reference>
<evidence type="ECO:0000259" key="1">
    <source>
        <dbReference type="Pfam" id="PF14761"/>
    </source>
</evidence>
<protein>
    <recommendedName>
        <fullName evidence="1">BLOC-2 complex member HPS3 N-terminal domain-containing protein</fullName>
    </recommendedName>
</protein>
<reference evidence="2" key="5">
    <citation type="submission" date="2001-07" db="EMBL/GenBank/DDBJ databases">
        <authorList>
            <person name="Adachi J."/>
            <person name="Aizawa K."/>
            <person name="Akimura T."/>
            <person name="Arakawa T."/>
            <person name="Bono H."/>
            <person name="Carninci P."/>
            <person name="Fukuda S."/>
            <person name="Furuno M."/>
            <person name="Hanagaki T."/>
            <person name="Hara A."/>
            <person name="Hashizume W."/>
            <person name="Hayashida K."/>
            <person name="Hayatsu N."/>
            <person name="Hiramoto K."/>
            <person name="Hiraoka T."/>
            <person name="Hirozane T."/>
            <person name="Hori F."/>
            <person name="Imotani K."/>
            <person name="Ishii Y."/>
            <person name="Itoh M."/>
            <person name="Kagawa I."/>
            <person name="Kasukawa T."/>
            <person name="Katoh H."/>
            <person name="Kawai J."/>
            <person name="Kojima Y."/>
            <person name="Kondo S."/>
            <person name="Konno H."/>
            <person name="Kouda M."/>
            <person name="Koya S."/>
            <person name="Kurihara C."/>
            <person name="Matsuyama T."/>
            <person name="Miyazaki A."/>
            <person name="Murata M."/>
            <person name="Nakamura M."/>
            <person name="Nishi K."/>
            <person name="Nomura K."/>
            <person name="Numazaki R."/>
            <person name="Ohno M."/>
            <person name="Ohsato N."/>
            <person name="Okazaki Y."/>
            <person name="Saito R."/>
            <person name="Saitoh H."/>
            <person name="Sakai C."/>
            <person name="Sakai K."/>
            <person name="Sakazume N."/>
            <person name="Sano H."/>
            <person name="Sasaki D."/>
            <person name="Shibata K."/>
            <person name="Shinagawa A."/>
            <person name="Shiraki T."/>
            <person name="Sogabe Y."/>
            <person name="Tagami M."/>
            <person name="Tagawa A."/>
            <person name="Takahashi F."/>
            <person name="Takaku-Akahira S."/>
            <person name="Takeda Y."/>
            <person name="Tanaka T."/>
            <person name="Tomaru A."/>
            <person name="Toya T."/>
            <person name="Yasunishi A."/>
            <person name="Muramatsu M."/>
            <person name="Hayashizaki Y."/>
        </authorList>
    </citation>
    <scope>NUCLEOTIDE SEQUENCE</scope>
    <source>
        <strain evidence="2">C57BL/6J</strain>
        <tissue evidence="2">Thymus</tissue>
    </source>
</reference>
<reference evidence="2" key="3">
    <citation type="journal article" date="2000" name="Genome Res.">
        <title>RIKEN integrated sequence analysis (RISA) system--384-format sequencing pipeline with 384 multicapillary sequencer.</title>
        <authorList>
            <person name="Shibata K."/>
            <person name="Itoh M."/>
            <person name="Aizawa K."/>
            <person name="Nagaoka S."/>
            <person name="Sasaki N."/>
            <person name="Carninci P."/>
            <person name="Konno H."/>
            <person name="Akiyama J."/>
            <person name="Nishi K."/>
            <person name="Kitsunai T."/>
            <person name="Tashiro H."/>
            <person name="Itoh M."/>
            <person name="Sumi N."/>
            <person name="Ishii Y."/>
            <person name="Nakamura S."/>
            <person name="Hazama M."/>
            <person name="Nishine T."/>
            <person name="Harada A."/>
            <person name="Yamamoto R."/>
            <person name="Matsumoto H."/>
            <person name="Sakaguchi S."/>
            <person name="Ikegami T."/>
            <person name="Kashiwagi K."/>
            <person name="Fujiwake S."/>
            <person name="Inoue K."/>
            <person name="Togawa Y."/>
            <person name="Izawa M."/>
            <person name="Ohara E."/>
            <person name="Watahiki M."/>
            <person name="Yoneda Y."/>
            <person name="Ishikawa T."/>
            <person name="Ozawa K."/>
            <person name="Tanaka T."/>
            <person name="Matsuura S."/>
            <person name="Kawai J."/>
            <person name="Okazaki Y."/>
            <person name="Muramatsu M."/>
            <person name="Inoue Y."/>
            <person name="Kira A."/>
            <person name="Hayashizaki Y."/>
        </authorList>
    </citation>
    <scope>NUCLEOTIDE SEQUENCE</scope>
    <source>
        <strain evidence="2">C57BL/6J</strain>
        <tissue evidence="2">Thymus</tissue>
    </source>
</reference>
<proteinExistence type="evidence at transcript level"/>
<reference evidence="2" key="7">
    <citation type="journal article" date="2005" name="Science">
        <title>The Transcriptional Landscape of the Mammalian Genome.</title>
        <authorList>
            <consortium name="The FANTOM Consortium"/>
            <consortium name="Riken Genome Exploration Research Group and Genome Science Group (Genome Network Project Core Group)"/>
        </authorList>
    </citation>
    <scope>NUCLEOTIDE SEQUENCE</scope>
    <source>
        <strain evidence="2">C57BL/6J</strain>
        <tissue evidence="2">Thymus</tissue>
    </source>
</reference>
<reference evidence="2" key="6">
    <citation type="journal article" date="2002" name="Nature">
        <title>Analysis of the mouse transcriptome based on functional annotation of 60,770 full-length cDNAs.</title>
        <authorList>
            <consortium name="The FANTOM Consortium and the RIKEN Genome Exploration Research Group Phase I and II Team"/>
        </authorList>
    </citation>
    <scope>NUCLEOTIDE SEQUENCE</scope>
    <source>
        <strain evidence="2">C57BL/6J</strain>
        <tissue evidence="2">Thymus</tissue>
    </source>
</reference>
<name>Q8BYV5_MOUSE</name>
<sequence length="158" mass="18262">MELIGEKCEQSGISVKLESTGLEDEKVKYLRVRHLLYRRFAPDISSYVLSDNIKLHSLQLLPIHQSGFHPDENDLSPKKEMPNLFCFFSLPHVGYLYMVVKSVELMSVYWYPEKSQQAVLTPQFLHVITSQSLQCFTVRCSAAVAHEEDLYMDTTLKF</sequence>
<dbReference type="PANTHER" id="PTHR28633:SF1">
    <property type="entry name" value="BLOC-2 COMPLEX MEMBER HPS3"/>
    <property type="match status" value="1"/>
</dbReference>
<dbReference type="Pfam" id="PF14761">
    <property type="entry name" value="HPS3_N"/>
    <property type="match status" value="1"/>
</dbReference>
<reference evidence="2" key="1">
    <citation type="journal article" date="1999" name="Methods Enzymol.">
        <title>High-efficiency full-length cDNA cloning.</title>
        <authorList>
            <person name="Carninci P."/>
            <person name="Hayashizaki Y."/>
        </authorList>
    </citation>
    <scope>NUCLEOTIDE SEQUENCE</scope>
    <source>
        <strain evidence="2">C57BL/6J</strain>
        <tissue evidence="2">Thymus</tissue>
    </source>
</reference>
<dbReference type="InterPro" id="IPR029437">
    <property type="entry name" value="HPS3_N"/>
</dbReference>
<reference evidence="2" key="2">
    <citation type="journal article" date="2000" name="Genome Res.">
        <title>Normalization and subtraction of cap-trapper-selected cDNAs to prepare full-length cDNA libraries for rapid discovery of new genes.</title>
        <authorList>
            <person name="Carninci P."/>
            <person name="Shibata Y."/>
            <person name="Hayatsu N."/>
            <person name="Sugahara Y."/>
            <person name="Shibata K."/>
            <person name="Itoh M."/>
            <person name="Konno H."/>
            <person name="Okazaki Y."/>
            <person name="Muramatsu M."/>
            <person name="Hayashizaki Y."/>
        </authorList>
    </citation>
    <scope>NUCLEOTIDE SEQUENCE</scope>
    <source>
        <strain evidence="2">C57BL/6J</strain>
        <tissue evidence="2">Thymus</tissue>
    </source>
</reference>
<dbReference type="InterPro" id="IPR017216">
    <property type="entry name" value="HPS3"/>
</dbReference>
<accession>Q8BYV5</accession>
<organism evidence="2">
    <name type="scientific">Mus musculus</name>
    <name type="common">Mouse</name>
    <dbReference type="NCBI Taxonomy" id="10090"/>
    <lineage>
        <taxon>Eukaryota</taxon>
        <taxon>Metazoa</taxon>
        <taxon>Chordata</taxon>
        <taxon>Craniata</taxon>
        <taxon>Vertebrata</taxon>
        <taxon>Euteleostomi</taxon>
        <taxon>Mammalia</taxon>
        <taxon>Eutheria</taxon>
        <taxon>Euarchontoglires</taxon>
        <taxon>Glires</taxon>
        <taxon>Rodentia</taxon>
        <taxon>Myomorpha</taxon>
        <taxon>Muroidea</taxon>
        <taxon>Muridae</taxon>
        <taxon>Murinae</taxon>
        <taxon>Mus</taxon>
        <taxon>Mus</taxon>
    </lineage>
</organism>
<dbReference type="EMBL" id="AK037829">
    <property type="protein sequence ID" value="BAC29881.1"/>
    <property type="molecule type" value="mRNA"/>
</dbReference>